<gene>
    <name evidence="1" type="ORF">NYR99_13080</name>
</gene>
<sequence length="241" mass="25352">MAILTLTVGKVRAGENDLLLSQEQLLPLRRAVIYVHGAEGAAGGLAWTVLPGRWATLNAVARRSTILSSDLGGNSTWGNDVVINAITAAWNYLKTLPGVSADRVSFLCQSMGTTGTIAWAAANQTLVDRIAMMIPVINLLDVRNNSSYQAAIDTAYGGTYSEATQGATHNPLTMALAGKLVGIPIQMWYGATDTLCKPEFALQFAAAAGNCQVKKMNGGHAEETVYNMDSEAIASFLSGGG</sequence>
<protein>
    <recommendedName>
        <fullName evidence="3">Alpha/beta hydrolase</fullName>
    </recommendedName>
</protein>
<proteinExistence type="predicted"/>
<dbReference type="Proteomes" id="UP001304534">
    <property type="component" value="Chromosome"/>
</dbReference>
<dbReference type="Gene3D" id="3.40.50.1820">
    <property type="entry name" value="alpha/beta hydrolase"/>
    <property type="match status" value="1"/>
</dbReference>
<dbReference type="EMBL" id="CP103840">
    <property type="protein sequence ID" value="WOB24732.1"/>
    <property type="molecule type" value="Genomic_DNA"/>
</dbReference>
<dbReference type="RefSeq" id="WP_316686215.1">
    <property type="nucleotide sequence ID" value="NZ_CP103837.1"/>
</dbReference>
<evidence type="ECO:0000313" key="1">
    <source>
        <dbReference type="EMBL" id="WOB24732.1"/>
    </source>
</evidence>
<evidence type="ECO:0000313" key="2">
    <source>
        <dbReference type="Proteomes" id="UP001304534"/>
    </source>
</evidence>
<keyword evidence="2" id="KW-1185">Reference proteome</keyword>
<organism evidence="1 2">
    <name type="scientific">Xanthomonas dyei</name>
    <dbReference type="NCBI Taxonomy" id="743699"/>
    <lineage>
        <taxon>Bacteria</taxon>
        <taxon>Pseudomonadati</taxon>
        <taxon>Pseudomonadota</taxon>
        <taxon>Gammaproteobacteria</taxon>
        <taxon>Lysobacterales</taxon>
        <taxon>Lysobacteraceae</taxon>
        <taxon>Xanthomonas</taxon>
    </lineage>
</organism>
<accession>A0ABZ0D4J9</accession>
<evidence type="ECO:0008006" key="3">
    <source>
        <dbReference type="Google" id="ProtNLM"/>
    </source>
</evidence>
<dbReference type="SUPFAM" id="SSF53474">
    <property type="entry name" value="alpha/beta-Hydrolases"/>
    <property type="match status" value="1"/>
</dbReference>
<reference evidence="1 2" key="1">
    <citation type="submission" date="2022-08" db="EMBL/GenBank/DDBJ databases">
        <title>Whole genome sequencing-based tracing of a 2022 introduction and outbreak of Xanthomonas hortorum pv. pelargonii.</title>
        <authorList>
            <person name="Iruegas-Bocardo F."/>
            <person name="Weisberg A.K."/>
            <person name="Riutta E.R."/>
            <person name="Kilday K."/>
            <person name="Bonkowski J.C."/>
            <person name="Creswell T."/>
            <person name="Daughtrey M.L."/>
            <person name="Rane K."/>
            <person name="Grunwald N.J."/>
            <person name="Chang J.H."/>
            <person name="Putnam M.L."/>
        </authorList>
    </citation>
    <scope>NUCLEOTIDE SEQUENCE [LARGE SCALE GENOMIC DNA]</scope>
    <source>
        <strain evidence="1 2">22-325</strain>
    </source>
</reference>
<name>A0ABZ0D4J9_9XANT</name>
<dbReference type="GeneID" id="95584824"/>
<dbReference type="InterPro" id="IPR029058">
    <property type="entry name" value="AB_hydrolase_fold"/>
</dbReference>